<organism evidence="2 3">
    <name type="scientific">Monoraphidium neglectum</name>
    <dbReference type="NCBI Taxonomy" id="145388"/>
    <lineage>
        <taxon>Eukaryota</taxon>
        <taxon>Viridiplantae</taxon>
        <taxon>Chlorophyta</taxon>
        <taxon>core chlorophytes</taxon>
        <taxon>Chlorophyceae</taxon>
        <taxon>CS clade</taxon>
        <taxon>Sphaeropleales</taxon>
        <taxon>Selenastraceae</taxon>
        <taxon>Monoraphidium</taxon>
    </lineage>
</organism>
<dbReference type="Proteomes" id="UP000054498">
    <property type="component" value="Unassembled WGS sequence"/>
</dbReference>
<dbReference type="Gene3D" id="1.10.630.10">
    <property type="entry name" value="Cytochrome P450"/>
    <property type="match status" value="1"/>
</dbReference>
<dbReference type="OrthoDB" id="1470350at2759"/>
<dbReference type="Pfam" id="PF00067">
    <property type="entry name" value="p450"/>
    <property type="match status" value="1"/>
</dbReference>
<dbReference type="STRING" id="145388.A0A0D2LKF1"/>
<proteinExistence type="inferred from homology"/>
<dbReference type="EMBL" id="KK105633">
    <property type="protein sequence ID" value="KIY92424.1"/>
    <property type="molecule type" value="Genomic_DNA"/>
</dbReference>
<dbReference type="InterPro" id="IPR036396">
    <property type="entry name" value="Cyt_P450_sf"/>
</dbReference>
<dbReference type="InterPro" id="IPR050121">
    <property type="entry name" value="Cytochrome_P450_monoxygenase"/>
</dbReference>
<keyword evidence="3" id="KW-1185">Reference proteome</keyword>
<dbReference type="InterPro" id="IPR001128">
    <property type="entry name" value="Cyt_P450"/>
</dbReference>
<dbReference type="SUPFAM" id="SSF48264">
    <property type="entry name" value="Cytochrome P450"/>
    <property type="match status" value="1"/>
</dbReference>
<name>A0A0D2LKF1_9CHLO</name>
<gene>
    <name evidence="2" type="ORF">MNEG_15539</name>
</gene>
<dbReference type="PANTHER" id="PTHR24305:SF166">
    <property type="entry name" value="CYTOCHROME P450 12A4, MITOCHONDRIAL-RELATED"/>
    <property type="match status" value="1"/>
</dbReference>
<dbReference type="GO" id="GO:0005506">
    <property type="term" value="F:iron ion binding"/>
    <property type="evidence" value="ECO:0007669"/>
    <property type="project" value="InterPro"/>
</dbReference>
<dbReference type="PANTHER" id="PTHR24305">
    <property type="entry name" value="CYTOCHROME P450"/>
    <property type="match status" value="1"/>
</dbReference>
<evidence type="ECO:0000313" key="3">
    <source>
        <dbReference type="Proteomes" id="UP000054498"/>
    </source>
</evidence>
<sequence length="353" mass="38922">MFNRRLQKNFQAFASNGIFTSSTTDPDWASAHGLLPRFFNALKVKAFYGTILDKTRVFMHEWSKRVAAAGPEGALLEHANDWFACMTADAVVKCAIGLDMRNVERKGAGEALHPFIACFRGGIGALLGHADLKKEMGLSYYNPLASKKDALHRIVLRRREEAEAMVSDMVEKTRRGEIGDANSVIGAMLNDKAPNTGEYVRLQAIYGHVINLMVAGHETTATTLAWTLYYLSKNPACEAKALAEIRDVLGDATEPTADHIPRLPYLEACFREALRLHPAVTAIARDAAADTLLKGKWLVRRGQRVNINLVALQRREDQWGGPFGDPSSFNPERFMPGACEAAGLPPRHPQASH</sequence>
<dbReference type="GO" id="GO:0020037">
    <property type="term" value="F:heme binding"/>
    <property type="evidence" value="ECO:0007669"/>
    <property type="project" value="InterPro"/>
</dbReference>
<dbReference type="InterPro" id="IPR002401">
    <property type="entry name" value="Cyt_P450_E_grp-I"/>
</dbReference>
<dbReference type="GeneID" id="25733210"/>
<evidence type="ECO:0000256" key="1">
    <source>
        <dbReference type="ARBA" id="ARBA00010617"/>
    </source>
</evidence>
<dbReference type="PRINTS" id="PR00463">
    <property type="entry name" value="EP450I"/>
</dbReference>
<dbReference type="RefSeq" id="XP_013891444.1">
    <property type="nucleotide sequence ID" value="XM_014035990.1"/>
</dbReference>
<protein>
    <submittedName>
        <fullName evidence="2">Cytochrome P450</fullName>
    </submittedName>
</protein>
<accession>A0A0D2LKF1</accession>
<comment type="similarity">
    <text evidence="1">Belongs to the cytochrome P450 family.</text>
</comment>
<evidence type="ECO:0000313" key="2">
    <source>
        <dbReference type="EMBL" id="KIY92424.1"/>
    </source>
</evidence>
<dbReference type="AlphaFoldDB" id="A0A0D2LKF1"/>
<dbReference type="GO" id="GO:0016705">
    <property type="term" value="F:oxidoreductase activity, acting on paired donors, with incorporation or reduction of molecular oxygen"/>
    <property type="evidence" value="ECO:0007669"/>
    <property type="project" value="InterPro"/>
</dbReference>
<dbReference type="GO" id="GO:0004497">
    <property type="term" value="F:monooxygenase activity"/>
    <property type="evidence" value="ECO:0007669"/>
    <property type="project" value="InterPro"/>
</dbReference>
<dbReference type="PRINTS" id="PR00385">
    <property type="entry name" value="P450"/>
</dbReference>
<reference evidence="2 3" key="1">
    <citation type="journal article" date="2013" name="BMC Genomics">
        <title>Reconstruction of the lipid metabolism for the microalga Monoraphidium neglectum from its genome sequence reveals characteristics suitable for biofuel production.</title>
        <authorList>
            <person name="Bogen C."/>
            <person name="Al-Dilaimi A."/>
            <person name="Albersmeier A."/>
            <person name="Wichmann J."/>
            <person name="Grundmann M."/>
            <person name="Rupp O."/>
            <person name="Lauersen K.J."/>
            <person name="Blifernez-Klassen O."/>
            <person name="Kalinowski J."/>
            <person name="Goesmann A."/>
            <person name="Mussgnug J.H."/>
            <person name="Kruse O."/>
        </authorList>
    </citation>
    <scope>NUCLEOTIDE SEQUENCE [LARGE SCALE GENOMIC DNA]</scope>
    <source>
        <strain evidence="2 3">SAG 48.87</strain>
    </source>
</reference>
<dbReference type="KEGG" id="mng:MNEG_15539"/>